<organism evidence="1">
    <name type="scientific">Magallana gigas</name>
    <name type="common">Pacific oyster</name>
    <name type="synonym">Crassostrea gigas</name>
    <dbReference type="NCBI Taxonomy" id="29159"/>
    <lineage>
        <taxon>Eukaryota</taxon>
        <taxon>Metazoa</taxon>
        <taxon>Spiralia</taxon>
        <taxon>Lophotrochozoa</taxon>
        <taxon>Mollusca</taxon>
        <taxon>Bivalvia</taxon>
        <taxon>Autobranchia</taxon>
        <taxon>Pteriomorphia</taxon>
        <taxon>Ostreida</taxon>
        <taxon>Ostreoidea</taxon>
        <taxon>Ostreidae</taxon>
        <taxon>Magallana</taxon>
    </lineage>
</organism>
<dbReference type="InterPro" id="IPR003410">
    <property type="entry name" value="HYR_dom"/>
</dbReference>
<reference evidence="1" key="1">
    <citation type="journal article" date="2012" name="Nature">
        <title>The oyster genome reveals stress adaptation and complexity of shell formation.</title>
        <authorList>
            <person name="Zhang G."/>
            <person name="Fang X."/>
            <person name="Guo X."/>
            <person name="Li L."/>
            <person name="Luo R."/>
            <person name="Xu F."/>
            <person name="Yang P."/>
            <person name="Zhang L."/>
            <person name="Wang X."/>
            <person name="Qi H."/>
            <person name="Xiong Z."/>
            <person name="Que H."/>
            <person name="Xie Y."/>
            <person name="Holland P.W."/>
            <person name="Paps J."/>
            <person name="Zhu Y."/>
            <person name="Wu F."/>
            <person name="Chen Y."/>
            <person name="Wang J."/>
            <person name="Peng C."/>
            <person name="Meng J."/>
            <person name="Yang L."/>
            <person name="Liu J."/>
            <person name="Wen B."/>
            <person name="Zhang N."/>
            <person name="Huang Z."/>
            <person name="Zhu Q."/>
            <person name="Feng Y."/>
            <person name="Mount A."/>
            <person name="Hedgecock D."/>
            <person name="Xu Z."/>
            <person name="Liu Y."/>
            <person name="Domazet-Loso T."/>
            <person name="Du Y."/>
            <person name="Sun X."/>
            <person name="Zhang S."/>
            <person name="Liu B."/>
            <person name="Cheng P."/>
            <person name="Jiang X."/>
            <person name="Li J."/>
            <person name="Fan D."/>
            <person name="Wang W."/>
            <person name="Fu W."/>
            <person name="Wang T."/>
            <person name="Wang B."/>
            <person name="Zhang J."/>
            <person name="Peng Z."/>
            <person name="Li Y."/>
            <person name="Li N."/>
            <person name="Wang J."/>
            <person name="Chen M."/>
            <person name="He Y."/>
            <person name="Tan F."/>
            <person name="Song X."/>
            <person name="Zheng Q."/>
            <person name="Huang R."/>
            <person name="Yang H."/>
            <person name="Du X."/>
            <person name="Chen L."/>
            <person name="Yang M."/>
            <person name="Gaffney P.M."/>
            <person name="Wang S."/>
            <person name="Luo L."/>
            <person name="She Z."/>
            <person name="Ming Y."/>
            <person name="Huang W."/>
            <person name="Zhang S."/>
            <person name="Huang B."/>
            <person name="Zhang Y."/>
            <person name="Qu T."/>
            <person name="Ni P."/>
            <person name="Miao G."/>
            <person name="Wang J."/>
            <person name="Wang Q."/>
            <person name="Steinberg C.E."/>
            <person name="Wang H."/>
            <person name="Li N."/>
            <person name="Qian L."/>
            <person name="Zhang G."/>
            <person name="Li Y."/>
            <person name="Yang H."/>
            <person name="Liu X."/>
            <person name="Wang J."/>
            <person name="Yin Y."/>
            <person name="Wang J."/>
        </authorList>
    </citation>
    <scope>NUCLEOTIDE SEQUENCE [LARGE SCALE GENOMIC DNA]</scope>
    <source>
        <strain evidence="1">05x7-T-G4-1.051#20</strain>
    </source>
</reference>
<gene>
    <name evidence="1" type="ORF">CGI_10006683</name>
</gene>
<proteinExistence type="predicted"/>
<dbReference type="HOGENOM" id="CLU_1877443_0_0_1"/>
<dbReference type="PROSITE" id="PS50825">
    <property type="entry name" value="HYR"/>
    <property type="match status" value="1"/>
</dbReference>
<name>K1QF75_MAGGI</name>
<dbReference type="InParanoid" id="K1QF75"/>
<dbReference type="EMBL" id="JH816511">
    <property type="protein sequence ID" value="EKC20166.1"/>
    <property type="molecule type" value="Genomic_DNA"/>
</dbReference>
<dbReference type="AlphaFoldDB" id="K1QF75"/>
<sequence length="136" mass="16008">MAKHTHVAVHRGIVDLTVKKNITWRGPSFYDPHEHYVDVTTNYPKNGSTFFWGDYTAIYTAVKQYNGLRSVCTFNINVRRRILPSDEFYYFQKCADEEKDKLREKYLEILKKSSLQGLCNNYPDLCKKENVDVQCK</sequence>
<protein>
    <submittedName>
        <fullName evidence="1">Uncharacterized protein</fullName>
    </submittedName>
</protein>
<evidence type="ECO:0000313" key="1">
    <source>
        <dbReference type="EMBL" id="EKC20166.1"/>
    </source>
</evidence>
<accession>K1QF75</accession>